<feature type="region of interest" description="Disordered" evidence="1">
    <location>
        <begin position="67"/>
        <end position="95"/>
    </location>
</feature>
<feature type="compositionally biased region" description="Low complexity" evidence="1">
    <location>
        <begin position="353"/>
        <end position="362"/>
    </location>
</feature>
<protein>
    <submittedName>
        <fullName evidence="2">Uncharacterized protein</fullName>
    </submittedName>
</protein>
<evidence type="ECO:0000313" key="2">
    <source>
        <dbReference type="EMBL" id="KAK2605437.1"/>
    </source>
</evidence>
<dbReference type="AlphaFoldDB" id="A0AAD9W4A4"/>
<organism evidence="2 3">
    <name type="scientific">Phomopsis amygdali</name>
    <name type="common">Fusicoccum amygdali</name>
    <dbReference type="NCBI Taxonomy" id="1214568"/>
    <lineage>
        <taxon>Eukaryota</taxon>
        <taxon>Fungi</taxon>
        <taxon>Dikarya</taxon>
        <taxon>Ascomycota</taxon>
        <taxon>Pezizomycotina</taxon>
        <taxon>Sordariomycetes</taxon>
        <taxon>Sordariomycetidae</taxon>
        <taxon>Diaporthales</taxon>
        <taxon>Diaporthaceae</taxon>
        <taxon>Diaporthe</taxon>
    </lineage>
</organism>
<evidence type="ECO:0000256" key="1">
    <source>
        <dbReference type="SAM" id="MobiDB-lite"/>
    </source>
</evidence>
<name>A0AAD9W4A4_PHOAM</name>
<feature type="region of interest" description="Disordered" evidence="1">
    <location>
        <begin position="349"/>
        <end position="378"/>
    </location>
</feature>
<proteinExistence type="predicted"/>
<comment type="caution">
    <text evidence="2">The sequence shown here is derived from an EMBL/GenBank/DDBJ whole genome shotgun (WGS) entry which is preliminary data.</text>
</comment>
<dbReference type="Proteomes" id="UP001265746">
    <property type="component" value="Unassembled WGS sequence"/>
</dbReference>
<gene>
    <name evidence="2" type="ORF">N8I77_008273</name>
</gene>
<reference evidence="2" key="1">
    <citation type="submission" date="2023-06" db="EMBL/GenBank/DDBJ databases">
        <authorList>
            <person name="Noh H."/>
        </authorList>
    </citation>
    <scope>NUCLEOTIDE SEQUENCE</scope>
    <source>
        <strain evidence="2">DUCC20226</strain>
    </source>
</reference>
<dbReference type="EMBL" id="JAUJFL010000004">
    <property type="protein sequence ID" value="KAK2605437.1"/>
    <property type="molecule type" value="Genomic_DNA"/>
</dbReference>
<evidence type="ECO:0000313" key="3">
    <source>
        <dbReference type="Proteomes" id="UP001265746"/>
    </source>
</evidence>
<sequence>MDPPTNGTPGRDVLIKMIKTQMDNDHRTQDHDARRDAFLCLAVTIPPRQRARVKAAMGPLLARARIKGSGRDHHASPDCTAAQHGHHQQGGHDHIDDCNGDDFDVAAEVEARLGLISTLCVLGYSDVCDVDVARALMAINPWTMKANIWSEKKLLAQKQLSLQLAFTMTLGLIHPWDWSNISAETPEYYNLAHRVRADYHGEDFTSSNQSFWLSWEGLHTRSLQLAGLIAYILKIGGFDDTPRSDLIPLLRGTTSHSKSTTATLSSQPSQLKIPLLEKTLNGSYGGIRGQSNSWQEWYTSRVRDLVSTIDDDEDGGWYGYYVYTLTNTDNLNPIGSKDPAMENIHFKLDRAPPKSATPTAATAKKRSPSSTPTAPQKLPLEARACQDGITRSFDFVGTVAPATGIVSMRKNYVGAHYWDYEGVMTPLGIVGEWGKEGAGFNGYFWLWRRSWMGGGDGTGQRTYAYS</sequence>
<accession>A0AAD9W4A4</accession>
<keyword evidence="3" id="KW-1185">Reference proteome</keyword>